<dbReference type="Proteomes" id="UP000077266">
    <property type="component" value="Unassembled WGS sequence"/>
</dbReference>
<feature type="compositionally biased region" description="Polar residues" evidence="1">
    <location>
        <begin position="75"/>
        <end position="91"/>
    </location>
</feature>
<accession>A0A165KZK5</accession>
<evidence type="ECO:0000256" key="1">
    <source>
        <dbReference type="SAM" id="MobiDB-lite"/>
    </source>
</evidence>
<feature type="region of interest" description="Disordered" evidence="1">
    <location>
        <begin position="23"/>
        <end position="44"/>
    </location>
</feature>
<gene>
    <name evidence="2" type="ORF">EXIGLDRAFT_390683</name>
</gene>
<feature type="region of interest" description="Disordered" evidence="1">
    <location>
        <begin position="75"/>
        <end position="106"/>
    </location>
</feature>
<evidence type="ECO:0000313" key="3">
    <source>
        <dbReference type="Proteomes" id="UP000077266"/>
    </source>
</evidence>
<organism evidence="2 3">
    <name type="scientific">Exidia glandulosa HHB12029</name>
    <dbReference type="NCBI Taxonomy" id="1314781"/>
    <lineage>
        <taxon>Eukaryota</taxon>
        <taxon>Fungi</taxon>
        <taxon>Dikarya</taxon>
        <taxon>Basidiomycota</taxon>
        <taxon>Agaricomycotina</taxon>
        <taxon>Agaricomycetes</taxon>
        <taxon>Auriculariales</taxon>
        <taxon>Exidiaceae</taxon>
        <taxon>Exidia</taxon>
    </lineage>
</organism>
<evidence type="ECO:0000313" key="2">
    <source>
        <dbReference type="EMBL" id="KZV97128.1"/>
    </source>
</evidence>
<sequence>MVQARRRAGGAASLATVIASKRPLRSSKTRRWSNLDSPSSPRYSLSSACVKEITTHPKHLGDGHRPAVFWKVQRSSTNPRQLPGKFSTTFPDSRLQRRRQPVSGIL</sequence>
<dbReference type="AlphaFoldDB" id="A0A165KZK5"/>
<reference evidence="2 3" key="1">
    <citation type="journal article" date="2016" name="Mol. Biol. Evol.">
        <title>Comparative Genomics of Early-Diverging Mushroom-Forming Fungi Provides Insights into the Origins of Lignocellulose Decay Capabilities.</title>
        <authorList>
            <person name="Nagy L.G."/>
            <person name="Riley R."/>
            <person name="Tritt A."/>
            <person name="Adam C."/>
            <person name="Daum C."/>
            <person name="Floudas D."/>
            <person name="Sun H."/>
            <person name="Yadav J.S."/>
            <person name="Pangilinan J."/>
            <person name="Larsson K.H."/>
            <person name="Matsuura K."/>
            <person name="Barry K."/>
            <person name="Labutti K."/>
            <person name="Kuo R."/>
            <person name="Ohm R.A."/>
            <person name="Bhattacharya S.S."/>
            <person name="Shirouzu T."/>
            <person name="Yoshinaga Y."/>
            <person name="Martin F.M."/>
            <person name="Grigoriev I.V."/>
            <person name="Hibbett D.S."/>
        </authorList>
    </citation>
    <scope>NUCLEOTIDE SEQUENCE [LARGE SCALE GENOMIC DNA]</scope>
    <source>
        <strain evidence="2 3">HHB12029</strain>
    </source>
</reference>
<dbReference type="InParanoid" id="A0A165KZK5"/>
<dbReference type="EMBL" id="KV425934">
    <property type="protein sequence ID" value="KZV97128.1"/>
    <property type="molecule type" value="Genomic_DNA"/>
</dbReference>
<keyword evidence="3" id="KW-1185">Reference proteome</keyword>
<proteinExistence type="predicted"/>
<protein>
    <submittedName>
        <fullName evidence="2">Uncharacterized protein</fullName>
    </submittedName>
</protein>
<name>A0A165KZK5_EXIGL</name>